<keyword evidence="1" id="KW-0812">Transmembrane</keyword>
<organism evidence="3 4">
    <name type="scientific">Talaromyces islandicus</name>
    <name type="common">Penicillium islandicum</name>
    <dbReference type="NCBI Taxonomy" id="28573"/>
    <lineage>
        <taxon>Eukaryota</taxon>
        <taxon>Fungi</taxon>
        <taxon>Dikarya</taxon>
        <taxon>Ascomycota</taxon>
        <taxon>Pezizomycotina</taxon>
        <taxon>Eurotiomycetes</taxon>
        <taxon>Eurotiomycetidae</taxon>
        <taxon>Eurotiales</taxon>
        <taxon>Trichocomaceae</taxon>
        <taxon>Talaromyces</taxon>
        <taxon>Talaromyces sect. Islandici</taxon>
    </lineage>
</organism>
<evidence type="ECO:0000313" key="3">
    <source>
        <dbReference type="EMBL" id="CRG86122.1"/>
    </source>
</evidence>
<dbReference type="EMBL" id="CVMT01000002">
    <property type="protein sequence ID" value="CRG86122.1"/>
    <property type="molecule type" value="Genomic_DNA"/>
</dbReference>
<feature type="domain" description="ER-bound oxygenase mpaB/mpaB'/Rubber oxygenase catalytic" evidence="2">
    <location>
        <begin position="114"/>
        <end position="343"/>
    </location>
</feature>
<name>A0A0U1LSK5_TALIS</name>
<proteinExistence type="predicted"/>
<dbReference type="PANTHER" id="PTHR37539">
    <property type="entry name" value="SECRETED PROTEIN-RELATED"/>
    <property type="match status" value="1"/>
</dbReference>
<reference evidence="3 4" key="1">
    <citation type="submission" date="2015-04" db="EMBL/GenBank/DDBJ databases">
        <authorList>
            <person name="Syromyatnikov M.Y."/>
            <person name="Popov V.N."/>
        </authorList>
    </citation>
    <scope>NUCLEOTIDE SEQUENCE [LARGE SCALE GENOMIC DNA]</scope>
    <source>
        <strain evidence="3">WF-38-12</strain>
    </source>
</reference>
<dbReference type="InterPro" id="IPR037473">
    <property type="entry name" value="Lcp-like"/>
</dbReference>
<dbReference type="InterPro" id="IPR018713">
    <property type="entry name" value="MPAB/Lcp_cat_dom"/>
</dbReference>
<evidence type="ECO:0000259" key="2">
    <source>
        <dbReference type="Pfam" id="PF09995"/>
    </source>
</evidence>
<protein>
    <recommendedName>
        <fullName evidence="2">ER-bound oxygenase mpaB/mpaB'/Rubber oxygenase catalytic domain-containing protein</fullName>
    </recommendedName>
</protein>
<gene>
    <name evidence="3" type="ORF">PISL3812_03125</name>
</gene>
<feature type="transmembrane region" description="Helical" evidence="1">
    <location>
        <begin position="428"/>
        <end position="449"/>
    </location>
</feature>
<dbReference type="AlphaFoldDB" id="A0A0U1LSK5"/>
<dbReference type="Pfam" id="PF09995">
    <property type="entry name" value="MPAB_Lcp_cat"/>
    <property type="match status" value="1"/>
</dbReference>
<keyword evidence="4" id="KW-1185">Reference proteome</keyword>
<dbReference type="PANTHER" id="PTHR37539:SF1">
    <property type="entry name" value="ER-BOUND OXYGENASE MPAB_MPAB'_RUBBER OXYGENASE CATALYTIC DOMAIN-CONTAINING PROTEIN"/>
    <property type="match status" value="1"/>
</dbReference>
<accession>A0A0U1LSK5</accession>
<keyword evidence="1" id="KW-1133">Transmembrane helix</keyword>
<dbReference type="Proteomes" id="UP000054383">
    <property type="component" value="Unassembled WGS sequence"/>
</dbReference>
<sequence length="453" mass="51824">MPTSNEPKMQKWSYSFSWTNQHLTPETLRPLRYEYDELGAQALDRLLAIKTHEAAHNDKNPPSSDIYTLLEQHHTKDKILSEFWDQVHRVPEWVDWQQIERGQRFFYRYALANIIGFALQGFVCENSASTGVVEVLVRTGGFSTRVLWGRLLETFQWLLQVTRSIDAVKPGDATRKSGEGFQSTVRVRLLHSSVRRRVMQLARRRPEYYDVSQFGIPVNTMDSIHSITTFACNPMFLQLPKMGIQPRRDEIEDYLALFRYLAHVIGTPTEYFSTVEKARAVMESCYVHELNMTETSKTVAYNFVRCVESLPPPLAISRGFIEAGSRWLNGHQLCDELGLGRPGWVSYVVFAGQCVLVTVLAWAQRLVPSFDNLMVEFVRSRLYWAVIESNGGLKGGTNFEMKYKPRLGSKTGREDGNAIAGGFGFIEIFFMCWALLAISAVLVVGYIFWRIVT</sequence>
<dbReference type="STRING" id="28573.A0A0U1LSK5"/>
<dbReference type="GO" id="GO:0016491">
    <property type="term" value="F:oxidoreductase activity"/>
    <property type="evidence" value="ECO:0007669"/>
    <property type="project" value="InterPro"/>
</dbReference>
<keyword evidence="1" id="KW-0472">Membrane</keyword>
<evidence type="ECO:0000256" key="1">
    <source>
        <dbReference type="SAM" id="Phobius"/>
    </source>
</evidence>
<evidence type="ECO:0000313" key="4">
    <source>
        <dbReference type="Proteomes" id="UP000054383"/>
    </source>
</evidence>
<dbReference type="OMA" id="CDQLGMG"/>
<dbReference type="OrthoDB" id="6361347at2759"/>